<dbReference type="Pfam" id="PF03466">
    <property type="entry name" value="LysR_substrate"/>
    <property type="match status" value="1"/>
</dbReference>
<keyword evidence="2" id="KW-0805">Transcription regulation</keyword>
<protein>
    <submittedName>
        <fullName evidence="6">LysR family transcriptional regulator</fullName>
    </submittedName>
</protein>
<gene>
    <name evidence="6" type="ORF">M9799_08465</name>
</gene>
<name>A0ABY6G579_9BURK</name>
<dbReference type="PRINTS" id="PR00039">
    <property type="entry name" value="HTHLYSR"/>
</dbReference>
<dbReference type="PANTHER" id="PTHR30346:SF9">
    <property type="entry name" value="LYSR FAMILY TRANSCRIPTIONAL REGULATOR"/>
    <property type="match status" value="1"/>
</dbReference>
<dbReference type="PANTHER" id="PTHR30346">
    <property type="entry name" value="TRANSCRIPTIONAL DUAL REGULATOR HCAR-RELATED"/>
    <property type="match status" value="1"/>
</dbReference>
<evidence type="ECO:0000313" key="6">
    <source>
        <dbReference type="EMBL" id="UYG50156.1"/>
    </source>
</evidence>
<dbReference type="Gene3D" id="1.10.10.10">
    <property type="entry name" value="Winged helix-like DNA-binding domain superfamily/Winged helix DNA-binding domain"/>
    <property type="match status" value="1"/>
</dbReference>
<dbReference type="PROSITE" id="PS50931">
    <property type="entry name" value="HTH_LYSR"/>
    <property type="match status" value="1"/>
</dbReference>
<accession>A0ABY6G579</accession>
<evidence type="ECO:0000256" key="4">
    <source>
        <dbReference type="ARBA" id="ARBA00023163"/>
    </source>
</evidence>
<dbReference type="RefSeq" id="WP_231042880.1">
    <property type="nucleotide sequence ID" value="NZ_CP106881.1"/>
</dbReference>
<dbReference type="SUPFAM" id="SSF46785">
    <property type="entry name" value="Winged helix' DNA-binding domain"/>
    <property type="match status" value="1"/>
</dbReference>
<sequence>MIDKTDEMHWARRLKIKHLELFLLLDQAGTLTQAAARLHMTQSAMSHWLAELEGVVGTALVVRGRKLQLTPSGHLLKQLAINVLGDIQHTGKALSAVAAGRVPRLNIGSVWAGIAGGLPQAISEFQNLHEDVAVSIHDGVFSSLLDSLENRTMDAVIGVLDARAHRDRLEHAVLFEDRVAVVIGRGSRFWSQPVQPPLSELLRQRWVMPPAGTLTRIQFDAFLLDQGASWLTPRAETAALAMMQALLSKGDYVGVCSESMADEMASVGLFRKLPMESAIRFGPIAVIWNADHVSSTLEDFIGCLQRACGEVRAGAA</sequence>
<dbReference type="InterPro" id="IPR036390">
    <property type="entry name" value="WH_DNA-bd_sf"/>
</dbReference>
<keyword evidence="7" id="KW-1185">Reference proteome</keyword>
<reference evidence="6" key="1">
    <citation type="submission" date="2022-09" db="EMBL/GenBank/DDBJ databases">
        <title>The complete genome of Acidovorax sp. 5MLIR.</title>
        <authorList>
            <person name="Liu L."/>
            <person name="Yue J."/>
            <person name="Yang F."/>
            <person name="Yuan J."/>
            <person name="Li L."/>
        </authorList>
    </citation>
    <scope>NUCLEOTIDE SEQUENCE</scope>
    <source>
        <strain evidence="6">5MLIR</strain>
    </source>
</reference>
<evidence type="ECO:0000256" key="3">
    <source>
        <dbReference type="ARBA" id="ARBA00023125"/>
    </source>
</evidence>
<dbReference type="InterPro" id="IPR036388">
    <property type="entry name" value="WH-like_DNA-bd_sf"/>
</dbReference>
<dbReference type="Pfam" id="PF00126">
    <property type="entry name" value="HTH_1"/>
    <property type="match status" value="1"/>
</dbReference>
<comment type="similarity">
    <text evidence="1">Belongs to the LysR transcriptional regulatory family.</text>
</comment>
<organism evidence="6 7">
    <name type="scientific">Comamonas endophytica</name>
    <dbReference type="NCBI Taxonomy" id="2949090"/>
    <lineage>
        <taxon>Bacteria</taxon>
        <taxon>Pseudomonadati</taxon>
        <taxon>Pseudomonadota</taxon>
        <taxon>Betaproteobacteria</taxon>
        <taxon>Burkholderiales</taxon>
        <taxon>Comamonadaceae</taxon>
        <taxon>Comamonas</taxon>
    </lineage>
</organism>
<dbReference type="InterPro" id="IPR005119">
    <property type="entry name" value="LysR_subst-bd"/>
</dbReference>
<dbReference type="Proteomes" id="UP001162800">
    <property type="component" value="Chromosome"/>
</dbReference>
<dbReference type="SUPFAM" id="SSF53850">
    <property type="entry name" value="Periplasmic binding protein-like II"/>
    <property type="match status" value="1"/>
</dbReference>
<dbReference type="Gene3D" id="3.40.190.290">
    <property type="match status" value="1"/>
</dbReference>
<evidence type="ECO:0000256" key="1">
    <source>
        <dbReference type="ARBA" id="ARBA00009437"/>
    </source>
</evidence>
<dbReference type="EMBL" id="CP106881">
    <property type="protein sequence ID" value="UYG50156.1"/>
    <property type="molecule type" value="Genomic_DNA"/>
</dbReference>
<dbReference type="InterPro" id="IPR000847">
    <property type="entry name" value="LysR_HTH_N"/>
</dbReference>
<feature type="domain" description="HTH lysR-type" evidence="5">
    <location>
        <begin position="14"/>
        <end position="70"/>
    </location>
</feature>
<proteinExistence type="inferred from homology"/>
<evidence type="ECO:0000256" key="2">
    <source>
        <dbReference type="ARBA" id="ARBA00023015"/>
    </source>
</evidence>
<keyword evidence="3" id="KW-0238">DNA-binding</keyword>
<keyword evidence="4" id="KW-0804">Transcription</keyword>
<evidence type="ECO:0000259" key="5">
    <source>
        <dbReference type="PROSITE" id="PS50931"/>
    </source>
</evidence>
<evidence type="ECO:0000313" key="7">
    <source>
        <dbReference type="Proteomes" id="UP001162800"/>
    </source>
</evidence>